<feature type="coiled-coil region" evidence="1">
    <location>
        <begin position="545"/>
        <end position="765"/>
    </location>
</feature>
<dbReference type="PANTHER" id="PTHR23159:SF31">
    <property type="entry name" value="CENTROSOME-ASSOCIATED PROTEIN CEP250 ISOFORM X1"/>
    <property type="match status" value="1"/>
</dbReference>
<dbReference type="EMBL" id="CAJZBQ010000057">
    <property type="protein sequence ID" value="CAG9334042.1"/>
    <property type="molecule type" value="Genomic_DNA"/>
</dbReference>
<accession>A0AAU9K769</accession>
<evidence type="ECO:0000256" key="2">
    <source>
        <dbReference type="SAM" id="MobiDB-lite"/>
    </source>
</evidence>
<feature type="coiled-coil region" evidence="1">
    <location>
        <begin position="157"/>
        <end position="199"/>
    </location>
</feature>
<dbReference type="AlphaFoldDB" id="A0AAU9K769"/>
<feature type="coiled-coil region" evidence="1">
    <location>
        <begin position="254"/>
        <end position="291"/>
    </location>
</feature>
<feature type="coiled-coil region" evidence="1">
    <location>
        <begin position="344"/>
        <end position="371"/>
    </location>
</feature>
<comment type="caution">
    <text evidence="3">The sequence shown here is derived from an EMBL/GenBank/DDBJ whole genome shotgun (WGS) entry which is preliminary data.</text>
</comment>
<proteinExistence type="predicted"/>
<feature type="region of interest" description="Disordered" evidence="2">
    <location>
        <begin position="1"/>
        <end position="22"/>
    </location>
</feature>
<protein>
    <submittedName>
        <fullName evidence="3">Uncharacterized protein</fullName>
    </submittedName>
</protein>
<keyword evidence="4" id="KW-1185">Reference proteome</keyword>
<dbReference type="PANTHER" id="PTHR23159">
    <property type="entry name" value="CENTROSOMAL PROTEIN 2"/>
    <property type="match status" value="1"/>
</dbReference>
<reference evidence="3" key="1">
    <citation type="submission" date="2021-09" db="EMBL/GenBank/DDBJ databases">
        <authorList>
            <consortium name="AG Swart"/>
            <person name="Singh M."/>
            <person name="Singh A."/>
            <person name="Seah K."/>
            <person name="Emmerich C."/>
        </authorList>
    </citation>
    <scope>NUCLEOTIDE SEQUENCE</scope>
    <source>
        <strain evidence="3">ATCC30299</strain>
    </source>
</reference>
<organism evidence="3 4">
    <name type="scientific">Blepharisma stoltei</name>
    <dbReference type="NCBI Taxonomy" id="1481888"/>
    <lineage>
        <taxon>Eukaryota</taxon>
        <taxon>Sar</taxon>
        <taxon>Alveolata</taxon>
        <taxon>Ciliophora</taxon>
        <taxon>Postciliodesmatophora</taxon>
        <taxon>Heterotrichea</taxon>
        <taxon>Heterotrichida</taxon>
        <taxon>Blepharismidae</taxon>
        <taxon>Blepharisma</taxon>
    </lineage>
</organism>
<gene>
    <name evidence="3" type="ORF">BSTOLATCC_MIC59847</name>
</gene>
<feature type="coiled-coil region" evidence="1">
    <location>
        <begin position="440"/>
        <end position="513"/>
    </location>
</feature>
<keyword evidence="1" id="KW-0175">Coiled coil</keyword>
<evidence type="ECO:0000256" key="1">
    <source>
        <dbReference type="SAM" id="Coils"/>
    </source>
</evidence>
<feature type="coiled-coil region" evidence="1">
    <location>
        <begin position="53"/>
        <end position="80"/>
    </location>
</feature>
<name>A0AAU9K769_9CILI</name>
<dbReference type="Proteomes" id="UP001162131">
    <property type="component" value="Unassembled WGS sequence"/>
</dbReference>
<evidence type="ECO:0000313" key="3">
    <source>
        <dbReference type="EMBL" id="CAG9334042.1"/>
    </source>
</evidence>
<sequence>MQRNKIISPRGTKNPQESSISDFKQNPSALEEKYFSVVNHISSILTAPSITSSSDHELKLDILESQIQKSNENLEQLITNLEDPGSEGLKRVLTAISEKLSEAQCQMLILSIKDSKKLSDDMIRQVIAKAFTDLNSFIWTSVVKSSAFDFKNTFQELKELIGRKKKFEIEYERMQQLEVNELKQKIEAITSKVKMLDGDLLESKTMSLSFSPKRLGSFNSINLSKSTTFQFENSMGKCNLEQPYPKDTLKGQDMVALLEENSSLKENIEGLKEKLRKVREESELLQEQYQEMTKFVKKYQMHMKSIQSDSDKVRLSRSNSFGSGGGFEMVSLKNWAAEAINEFSAQTNQKIAEILEKLNQKERSLAKYESQIPTLSQLLKEKSKNSSLGGTQSSRGFMRRDFEEEMKLNSQIQVKDKYIHSLTEKLTSIDLESKILKKSIDELTGKYEALSQTKEEEINELQQKISYLEEVCLDYENKFEEAKNREIEIENDKEALKEEAMKIAKELNDAKKNKGGSLNESAASFKIEPGSPTLKNSPIELEKIIKAQRDELLSVYKNYDNLQKELDQLKLSQKKVVSPRNRSPVVDLENGQQSLQDELKEAKRTSSNAIKKIKDGQIKIAQLESELAAANKKLKENQARILDLERLQQINKKKPTKDASAERIKLLEEKIRGIEAEKMDLTKSNEYITNYAADIQKEGIKERDTLKVKLRELEDKCKIQEKEISLLGVNKKELENLLNKLNAEIETKNHEIHDLNQQISNQKRLQIDLDQVKNTDGFPKLDLKRDISSRNSIISSGAFTPRPTTGRKILSEDERQKINSFPNLNAVIENLCQELDEDNPNLLIDRVIDLKNDRDALYVDLQKLYDIVSELQEELEEQDINQLYNCIGRLKADRKKSDEILNKICKMYDSSPHFILDHIKADSSLVQTLREIFVSKNPEIIEKAVKGIVNQINEIKRILKAGKDSEACGKIEKIINEDPKSAVLPLQNISKSHIESILMDNFSKCIKFYGTVDISMEILEHKMNNLSVVLSSLIKSSLIKKKDKSKEMSPCPEPINEEKRDWNKIKEEALKQLHQAESQCSSK</sequence>
<evidence type="ECO:0000313" key="4">
    <source>
        <dbReference type="Proteomes" id="UP001162131"/>
    </source>
</evidence>